<evidence type="ECO:0000256" key="2">
    <source>
        <dbReference type="SAM" id="SignalP"/>
    </source>
</evidence>
<evidence type="ECO:0000259" key="3">
    <source>
        <dbReference type="PROSITE" id="PS51910"/>
    </source>
</evidence>
<dbReference type="InterPro" id="IPR050314">
    <property type="entry name" value="Glycosyl_Hydrlase_18"/>
</dbReference>
<gene>
    <name evidence="4" type="ORF">QQF64_021227</name>
</gene>
<feature type="compositionally biased region" description="Low complexity" evidence="1">
    <location>
        <begin position="331"/>
        <end position="354"/>
    </location>
</feature>
<evidence type="ECO:0000313" key="4">
    <source>
        <dbReference type="EMBL" id="KAL1250222.1"/>
    </source>
</evidence>
<sequence length="414" mass="46217">MQLNRAFVFFCLVISVGAQESHRLNCYLDVLTHHTREGPCSHIILPLTFTDDVLYLQNLSEEDSVTLRKMKERNPALKILLGLGVRSSRLELMSANEAGVETFVQTVLTYLKDKSLDGLDVTWLDSPSDESSRSTELFTNLLKSLKGAFEKETQPLLLSVSVLEPADHSAVTYEERTLSQYVDFISILPAHLEKDGPYINKTVKHWQDRQVELQKLNLVLPAFLQRSRRRHHHRDHHKHDMKTETGKKDHVHILGLYLGNQVCQAIKSGQEQFITLTSLSNEQSVVAEVLQKGFGGIGVVFIDLDVFYNSVCAQITQDERAMVESKPCSPSPWSSSSRTSTTWPSSPWSPSSPSANNSSKQHNPGRTEGLARFKAWMNHSTDRASQGGQLASAFRTAGVGMAGPMALRSALLYA</sequence>
<dbReference type="PANTHER" id="PTHR11177">
    <property type="entry name" value="CHITINASE"/>
    <property type="match status" value="1"/>
</dbReference>
<name>A0ABR3LBH0_9TELE</name>
<dbReference type="EMBL" id="JAYMGO010000023">
    <property type="protein sequence ID" value="KAL1250222.1"/>
    <property type="molecule type" value="Genomic_DNA"/>
</dbReference>
<feature type="signal peptide" evidence="2">
    <location>
        <begin position="1"/>
        <end position="18"/>
    </location>
</feature>
<feature type="compositionally biased region" description="Polar residues" evidence="1">
    <location>
        <begin position="355"/>
        <end position="364"/>
    </location>
</feature>
<dbReference type="Gene3D" id="3.20.20.80">
    <property type="entry name" value="Glycosidases"/>
    <property type="match status" value="1"/>
</dbReference>
<dbReference type="Proteomes" id="UP001558613">
    <property type="component" value="Unassembled WGS sequence"/>
</dbReference>
<dbReference type="InterPro" id="IPR011583">
    <property type="entry name" value="Chitinase_II/V-like_cat"/>
</dbReference>
<feature type="region of interest" description="Disordered" evidence="1">
    <location>
        <begin position="321"/>
        <end position="366"/>
    </location>
</feature>
<evidence type="ECO:0000313" key="5">
    <source>
        <dbReference type="Proteomes" id="UP001558613"/>
    </source>
</evidence>
<reference evidence="4 5" key="1">
    <citation type="submission" date="2023-09" db="EMBL/GenBank/DDBJ databases">
        <authorList>
            <person name="Wang M."/>
        </authorList>
    </citation>
    <scope>NUCLEOTIDE SEQUENCE [LARGE SCALE GENOMIC DNA]</scope>
    <source>
        <strain evidence="4">GT-2023</strain>
        <tissue evidence="4">Liver</tissue>
    </source>
</reference>
<organism evidence="4 5">
    <name type="scientific">Cirrhinus molitorella</name>
    <name type="common">mud carp</name>
    <dbReference type="NCBI Taxonomy" id="172907"/>
    <lineage>
        <taxon>Eukaryota</taxon>
        <taxon>Metazoa</taxon>
        <taxon>Chordata</taxon>
        <taxon>Craniata</taxon>
        <taxon>Vertebrata</taxon>
        <taxon>Euteleostomi</taxon>
        <taxon>Actinopterygii</taxon>
        <taxon>Neopterygii</taxon>
        <taxon>Teleostei</taxon>
        <taxon>Ostariophysi</taxon>
        <taxon>Cypriniformes</taxon>
        <taxon>Cyprinidae</taxon>
        <taxon>Labeoninae</taxon>
        <taxon>Labeonini</taxon>
        <taxon>Cirrhinus</taxon>
    </lineage>
</organism>
<dbReference type="PROSITE" id="PS51910">
    <property type="entry name" value="GH18_2"/>
    <property type="match status" value="1"/>
</dbReference>
<protein>
    <recommendedName>
        <fullName evidence="3">GH18 domain-containing protein</fullName>
    </recommendedName>
</protein>
<keyword evidence="5" id="KW-1185">Reference proteome</keyword>
<feature type="chain" id="PRO_5046853838" description="GH18 domain-containing protein" evidence="2">
    <location>
        <begin position="19"/>
        <end position="414"/>
    </location>
</feature>
<proteinExistence type="predicted"/>
<evidence type="ECO:0000256" key="1">
    <source>
        <dbReference type="SAM" id="MobiDB-lite"/>
    </source>
</evidence>
<dbReference type="InterPro" id="IPR001223">
    <property type="entry name" value="Glyco_hydro18_cat"/>
</dbReference>
<dbReference type="PANTHER" id="PTHR11177:SF404">
    <property type="entry name" value="HISTIDINE-RICH CARBOXYL TERMINUS PROTEIN 1 ISOFORM X1"/>
    <property type="match status" value="1"/>
</dbReference>
<feature type="domain" description="GH18" evidence="3">
    <location>
        <begin position="7"/>
        <end position="319"/>
    </location>
</feature>
<keyword evidence="2" id="KW-0732">Signal</keyword>
<comment type="caution">
    <text evidence="4">The sequence shown here is derived from an EMBL/GenBank/DDBJ whole genome shotgun (WGS) entry which is preliminary data.</text>
</comment>
<dbReference type="SMART" id="SM00636">
    <property type="entry name" value="Glyco_18"/>
    <property type="match status" value="1"/>
</dbReference>
<dbReference type="Pfam" id="PF00704">
    <property type="entry name" value="Glyco_hydro_18"/>
    <property type="match status" value="1"/>
</dbReference>
<dbReference type="InterPro" id="IPR017853">
    <property type="entry name" value="GH"/>
</dbReference>
<dbReference type="SUPFAM" id="SSF51445">
    <property type="entry name" value="(Trans)glycosidases"/>
    <property type="match status" value="1"/>
</dbReference>
<accession>A0ABR3LBH0</accession>